<organism evidence="2 3">
    <name type="scientific">Candidatus Pantoea multigeneris</name>
    <dbReference type="NCBI Taxonomy" id="2608357"/>
    <lineage>
        <taxon>Bacteria</taxon>
        <taxon>Pseudomonadati</taxon>
        <taxon>Pseudomonadota</taxon>
        <taxon>Gammaproteobacteria</taxon>
        <taxon>Enterobacterales</taxon>
        <taxon>Erwiniaceae</taxon>
        <taxon>Pantoea</taxon>
    </lineage>
</organism>
<proteinExistence type="predicted"/>
<dbReference type="PANTHER" id="PTHR43812:SF2">
    <property type="entry name" value="FLAVIN REDUCTASE LIKE DOMAIN-CONTAINING PROTEIN"/>
    <property type="match status" value="1"/>
</dbReference>
<protein>
    <submittedName>
        <fullName evidence="2">Flavin reductase family protein</fullName>
    </submittedName>
</protein>
<keyword evidence="3" id="KW-1185">Reference proteome</keyword>
<name>A0ABX0R5N4_9GAMM</name>
<dbReference type="SMART" id="SM00903">
    <property type="entry name" value="Flavin_Reduct"/>
    <property type="match status" value="1"/>
</dbReference>
<dbReference type="Gene3D" id="2.30.110.10">
    <property type="entry name" value="Electron Transport, Fmn-binding Protein, Chain A"/>
    <property type="match status" value="1"/>
</dbReference>
<feature type="domain" description="Flavin reductase like" evidence="1">
    <location>
        <begin position="24"/>
        <end position="175"/>
    </location>
</feature>
<comment type="caution">
    <text evidence="2">The sequence shown here is derived from an EMBL/GenBank/DDBJ whole genome shotgun (WGS) entry which is preliminary data.</text>
</comment>
<dbReference type="InterPro" id="IPR012349">
    <property type="entry name" value="Split_barrel_FMN-bd"/>
</dbReference>
<evidence type="ECO:0000313" key="2">
    <source>
        <dbReference type="EMBL" id="NIF20723.1"/>
    </source>
</evidence>
<dbReference type="PANTHER" id="PTHR43812">
    <property type="entry name" value="BLR2425 PROTEIN"/>
    <property type="match status" value="1"/>
</dbReference>
<dbReference type="EMBL" id="VWXF01000001">
    <property type="protein sequence ID" value="NIF20723.1"/>
    <property type="molecule type" value="Genomic_DNA"/>
</dbReference>
<dbReference type="RefSeq" id="WP_167012637.1">
    <property type="nucleotide sequence ID" value="NZ_VWXF01000001.1"/>
</dbReference>
<dbReference type="Proteomes" id="UP001515683">
    <property type="component" value="Unassembled WGS sequence"/>
</dbReference>
<evidence type="ECO:0000313" key="3">
    <source>
        <dbReference type="Proteomes" id="UP001515683"/>
    </source>
</evidence>
<evidence type="ECO:0000259" key="1">
    <source>
        <dbReference type="SMART" id="SM00903"/>
    </source>
</evidence>
<dbReference type="InterPro" id="IPR002563">
    <property type="entry name" value="Flavin_Rdtase-like_dom"/>
</dbReference>
<dbReference type="Pfam" id="PF01613">
    <property type="entry name" value="Flavin_Reduct"/>
    <property type="match status" value="1"/>
</dbReference>
<accession>A0ABX0R5N4</accession>
<gene>
    <name evidence="2" type="ORF">F3J40_03715</name>
</gene>
<reference evidence="2 3" key="1">
    <citation type="journal article" date="2019" name="bioRxiv">
        <title>Bacteria contribute to plant secondary compound degradation in a generalist herbivore system.</title>
        <authorList>
            <person name="Francoeur C.B."/>
            <person name="Khadempour L."/>
            <person name="Moreira-Soto R.D."/>
            <person name="Gotting K."/>
            <person name="Book A.J."/>
            <person name="Pinto-Tomas A.A."/>
            <person name="Keefover-Ring K."/>
            <person name="Currie C.R."/>
        </authorList>
    </citation>
    <scope>NUCLEOTIDE SEQUENCE [LARGE SCALE GENOMIC DNA]</scope>
    <source>
        <strain evidence="2">Acro-835</strain>
    </source>
</reference>
<sequence>MHKRYTYQPRAGHGLPHDPLNAIIGPRPIGWISSVSASGERNLAPYSFFNCFNYTPPIIGFSSTGWKDSVQNIVETKEFVWNLATRPLAAAMNESSASIPRHEDEFALAGVTPLPASQLNVSMVAESPVNFECRLTQCIQLTDAQGEAINSWLILGEAVAIHIDPALLEEGIYQTAKAQPILRAGGPSAYYGISEDQRFDLLRPDALRR</sequence>
<dbReference type="SUPFAM" id="SSF50475">
    <property type="entry name" value="FMN-binding split barrel"/>
    <property type="match status" value="1"/>
</dbReference>